<keyword evidence="2" id="KW-1185">Reference proteome</keyword>
<comment type="caution">
    <text evidence="1">The sequence shown here is derived from an EMBL/GenBank/DDBJ whole genome shotgun (WGS) entry which is preliminary data.</text>
</comment>
<dbReference type="EMBL" id="JANKHO010000298">
    <property type="protein sequence ID" value="KAJ3511874.1"/>
    <property type="molecule type" value="Genomic_DNA"/>
</dbReference>
<dbReference type="Proteomes" id="UP001148786">
    <property type="component" value="Unassembled WGS sequence"/>
</dbReference>
<organism evidence="1 2">
    <name type="scientific">Agrocybe chaxingu</name>
    <dbReference type="NCBI Taxonomy" id="84603"/>
    <lineage>
        <taxon>Eukaryota</taxon>
        <taxon>Fungi</taxon>
        <taxon>Dikarya</taxon>
        <taxon>Basidiomycota</taxon>
        <taxon>Agaricomycotina</taxon>
        <taxon>Agaricomycetes</taxon>
        <taxon>Agaricomycetidae</taxon>
        <taxon>Agaricales</taxon>
        <taxon>Agaricineae</taxon>
        <taxon>Strophariaceae</taxon>
        <taxon>Agrocybe</taxon>
    </lineage>
</organism>
<protein>
    <submittedName>
        <fullName evidence="1">Uncharacterized protein</fullName>
    </submittedName>
</protein>
<dbReference type="AlphaFoldDB" id="A0A9W8K9F1"/>
<accession>A0A9W8K9F1</accession>
<evidence type="ECO:0000313" key="1">
    <source>
        <dbReference type="EMBL" id="KAJ3511874.1"/>
    </source>
</evidence>
<proteinExistence type="predicted"/>
<reference evidence="1" key="1">
    <citation type="submission" date="2022-07" db="EMBL/GenBank/DDBJ databases">
        <title>Genome Sequence of Agrocybe chaxingu.</title>
        <authorList>
            <person name="Buettner E."/>
        </authorList>
    </citation>
    <scope>NUCLEOTIDE SEQUENCE</scope>
    <source>
        <strain evidence="1">MP-N11</strain>
    </source>
</reference>
<gene>
    <name evidence="1" type="ORF">NLJ89_g3850</name>
</gene>
<evidence type="ECO:0000313" key="2">
    <source>
        <dbReference type="Proteomes" id="UP001148786"/>
    </source>
</evidence>
<sequence length="146" mass="16984">MSSPASSDLPKNDDLSFHDMDRNSTAYKLIYYQHFREAACRQIEVLDRVSHDRPFMVYWRSLDPDKKELMMSSMLRNVVFLADFDLSDVDRQERVMSTIFLGEIVVAMRKQEKKAMKKKKKVAPKGNPLLRLAIEQSASLRQAPIM</sequence>
<name>A0A9W8K9F1_9AGAR</name>